<accession>I3T215</accession>
<name>I3T215_LOTJA</name>
<proteinExistence type="evidence at transcript level"/>
<sequence length="98" mass="10331">MNSGSSGSELYGSAATTLISGSKSTRDLTVVDFPVPLSPMIITPPILGSITLRRRQSFISSCPTIAANGYTGLWLSLETLFRTCSTELTSVATLATEN</sequence>
<protein>
    <submittedName>
        <fullName evidence="1">Uncharacterized protein</fullName>
    </submittedName>
</protein>
<organism evidence="1">
    <name type="scientific">Lotus japonicus</name>
    <name type="common">Lotus corniculatus var. japonicus</name>
    <dbReference type="NCBI Taxonomy" id="34305"/>
    <lineage>
        <taxon>Eukaryota</taxon>
        <taxon>Viridiplantae</taxon>
        <taxon>Streptophyta</taxon>
        <taxon>Embryophyta</taxon>
        <taxon>Tracheophyta</taxon>
        <taxon>Spermatophyta</taxon>
        <taxon>Magnoliopsida</taxon>
        <taxon>eudicotyledons</taxon>
        <taxon>Gunneridae</taxon>
        <taxon>Pentapetalae</taxon>
        <taxon>rosids</taxon>
        <taxon>fabids</taxon>
        <taxon>Fabales</taxon>
        <taxon>Fabaceae</taxon>
        <taxon>Papilionoideae</taxon>
        <taxon>50 kb inversion clade</taxon>
        <taxon>NPAAA clade</taxon>
        <taxon>Hologalegina</taxon>
        <taxon>robinioid clade</taxon>
        <taxon>Loteae</taxon>
        <taxon>Lotus</taxon>
    </lineage>
</organism>
<dbReference type="EMBL" id="BT146763">
    <property type="protein sequence ID" value="AFK46557.1"/>
    <property type="molecule type" value="mRNA"/>
</dbReference>
<reference evidence="1" key="1">
    <citation type="submission" date="2012-05" db="EMBL/GenBank/DDBJ databases">
        <authorList>
            <person name="Krishnakumar V."/>
            <person name="Cheung F."/>
            <person name="Xiao Y."/>
            <person name="Chan A."/>
            <person name="Moskal W.A."/>
            <person name="Town C.D."/>
        </authorList>
    </citation>
    <scope>NUCLEOTIDE SEQUENCE</scope>
</reference>
<evidence type="ECO:0000313" key="1">
    <source>
        <dbReference type="EMBL" id="AFK46557.1"/>
    </source>
</evidence>
<dbReference type="AlphaFoldDB" id="I3T215"/>